<evidence type="ECO:0000259" key="7">
    <source>
        <dbReference type="Pfam" id="PF00884"/>
    </source>
</evidence>
<organism evidence="8">
    <name type="scientific">Candidatus Thiocaldithrix dubininis</name>
    <dbReference type="NCBI Taxonomy" id="3080823"/>
    <lineage>
        <taxon>Bacteria</taxon>
        <taxon>Pseudomonadati</taxon>
        <taxon>Pseudomonadota</taxon>
        <taxon>Gammaproteobacteria</taxon>
        <taxon>Thiotrichales</taxon>
        <taxon>Thiotrichaceae</taxon>
        <taxon>Candidatus Thiocaldithrix</taxon>
    </lineage>
</organism>
<dbReference type="InterPro" id="IPR000917">
    <property type="entry name" value="Sulfatase_N"/>
</dbReference>
<dbReference type="GO" id="GO:0005886">
    <property type="term" value="C:plasma membrane"/>
    <property type="evidence" value="ECO:0007669"/>
    <property type="project" value="UniProtKB-SubCell"/>
</dbReference>
<proteinExistence type="predicted"/>
<evidence type="ECO:0000313" key="8">
    <source>
        <dbReference type="EMBL" id="WGZ90457.1"/>
    </source>
</evidence>
<dbReference type="EMBL" id="CP124755">
    <property type="protein sequence ID" value="WGZ90457.1"/>
    <property type="molecule type" value="Genomic_DNA"/>
</dbReference>
<comment type="subcellular location">
    <subcellularLocation>
        <location evidence="1">Cell membrane</location>
        <topology evidence="1">Multi-pass membrane protein</topology>
    </subcellularLocation>
</comment>
<evidence type="ECO:0000256" key="3">
    <source>
        <dbReference type="ARBA" id="ARBA00022692"/>
    </source>
</evidence>
<evidence type="ECO:0000256" key="4">
    <source>
        <dbReference type="ARBA" id="ARBA00022989"/>
    </source>
</evidence>
<reference evidence="8" key="1">
    <citation type="journal article" date="2023" name="Int. J. Mol. Sci.">
        <title>Metagenomics Revealed a New Genus 'Candidatus Thiocaldithrix dubininis' gen. nov., sp. nov. and a New Species 'Candidatus Thiothrix putei' sp. nov. in the Family Thiotrichaceae, Some Members of Which Have Traits of Both Na+- and H+-Motive Energetics.</title>
        <authorList>
            <person name="Ravin N.V."/>
            <person name="Muntyan M.S."/>
            <person name="Smolyakov D.D."/>
            <person name="Rudenko T.S."/>
            <person name="Beletsky A.V."/>
            <person name="Mardanov A.V."/>
            <person name="Grabovich M.Y."/>
        </authorList>
    </citation>
    <scope>NUCLEOTIDE SEQUENCE</scope>
    <source>
        <strain evidence="8">GKL-01</strain>
    </source>
</reference>
<dbReference type="KEGG" id="tdu:QJT80_13330"/>
<name>A0AA95H3N8_9GAMM</name>
<feature type="transmembrane region" description="Helical" evidence="6">
    <location>
        <begin position="73"/>
        <end position="91"/>
    </location>
</feature>
<dbReference type="Proteomes" id="UP001300672">
    <property type="component" value="Chromosome"/>
</dbReference>
<dbReference type="SUPFAM" id="SSF53649">
    <property type="entry name" value="Alkaline phosphatase-like"/>
    <property type="match status" value="1"/>
</dbReference>
<keyword evidence="2" id="KW-1003">Cell membrane</keyword>
<keyword evidence="4 6" id="KW-1133">Transmembrane helix</keyword>
<keyword evidence="3 6" id="KW-0812">Transmembrane</keyword>
<evidence type="ECO:0000256" key="6">
    <source>
        <dbReference type="SAM" id="Phobius"/>
    </source>
</evidence>
<dbReference type="InterPro" id="IPR017850">
    <property type="entry name" value="Alkaline_phosphatase_core_sf"/>
</dbReference>
<gene>
    <name evidence="8" type="ORF">QJT80_13330</name>
</gene>
<sequence>MNYIILIFITTFLVLLNLIINIKNKLYFNDLIILTIILSFNLVLTDNIILSLLSTGILIFILKTINESKYKALNEFIVFSDIALFSQVFFYPRLYLPFLNLRLIIFILPIIFLLSYFLIFLLPKWSLSNHYFSYISLILLISSELFYIKRIIFIDNISKSISKYGLLTHLLKGLEVSIAQINNKNFITDLNQKSFLQITPKKLDYKPVIITIQSESFFNPEKLQIDYKSSFLPIYKKILQESYQFGELKVPAWGANTMRSEFAFLSAIPNNLLGAIRYYPYLFLNRSSLVTLPNYLKQQDYYCICIHPYPSGFFRRNKVFKHLGFDLFLDIEQFQSAEKFGAYISDQAVALKIIECIEYYTEKPLFIFAITMENHGPLHLEKVSQNETYYYLKPNTIKKPHNLIAYLRHLANADKMLEIVIQHLKQNSKPSTLCFYGDHVPSMPDIYEELDYKTPDTNYFIWHSYKKPTKQNNNKTIDIAELAKDLLDGL</sequence>
<accession>A0AA95H3N8</accession>
<feature type="transmembrane region" description="Helical" evidence="6">
    <location>
        <begin position="131"/>
        <end position="148"/>
    </location>
</feature>
<feature type="domain" description="Sulfatase N-terminal" evidence="7">
    <location>
        <begin position="207"/>
        <end position="488"/>
    </location>
</feature>
<protein>
    <submittedName>
        <fullName evidence="8">LTA synthase family protein</fullName>
    </submittedName>
</protein>
<feature type="transmembrane region" description="Helical" evidence="6">
    <location>
        <begin position="31"/>
        <end position="61"/>
    </location>
</feature>
<dbReference type="PANTHER" id="PTHR47371">
    <property type="entry name" value="LIPOTEICHOIC ACID SYNTHASE"/>
    <property type="match status" value="1"/>
</dbReference>
<dbReference type="PANTHER" id="PTHR47371:SF3">
    <property type="entry name" value="PHOSPHOGLYCEROL TRANSFERASE I"/>
    <property type="match status" value="1"/>
</dbReference>
<keyword evidence="5 6" id="KW-0472">Membrane</keyword>
<evidence type="ECO:0000256" key="1">
    <source>
        <dbReference type="ARBA" id="ARBA00004651"/>
    </source>
</evidence>
<dbReference type="Gene3D" id="3.40.720.10">
    <property type="entry name" value="Alkaline Phosphatase, subunit A"/>
    <property type="match status" value="1"/>
</dbReference>
<evidence type="ECO:0000256" key="5">
    <source>
        <dbReference type="ARBA" id="ARBA00023136"/>
    </source>
</evidence>
<reference evidence="8" key="2">
    <citation type="submission" date="2023-04" db="EMBL/GenBank/DDBJ databases">
        <authorList>
            <person name="Beletskiy A.V."/>
            <person name="Mardanov A.V."/>
            <person name="Ravin N.V."/>
        </authorList>
    </citation>
    <scope>NUCLEOTIDE SEQUENCE</scope>
    <source>
        <strain evidence="8">GKL-01</strain>
    </source>
</reference>
<dbReference type="AlphaFoldDB" id="A0AA95H3N8"/>
<dbReference type="InterPro" id="IPR050448">
    <property type="entry name" value="OpgB/LTA_synthase_biosynth"/>
</dbReference>
<dbReference type="CDD" id="cd16015">
    <property type="entry name" value="LTA_synthase"/>
    <property type="match status" value="1"/>
</dbReference>
<evidence type="ECO:0000256" key="2">
    <source>
        <dbReference type="ARBA" id="ARBA00022475"/>
    </source>
</evidence>
<dbReference type="Pfam" id="PF00884">
    <property type="entry name" value="Sulfatase"/>
    <property type="match status" value="1"/>
</dbReference>
<feature type="transmembrane region" description="Helical" evidence="6">
    <location>
        <begin position="103"/>
        <end position="122"/>
    </location>
</feature>